<evidence type="ECO:0000313" key="4">
    <source>
        <dbReference type="EMBL" id="PSR24752.1"/>
    </source>
</evidence>
<evidence type="ECO:0000259" key="3">
    <source>
        <dbReference type="Pfam" id="PF13439"/>
    </source>
</evidence>
<feature type="domain" description="Glycosyl transferase family 1" evidence="2">
    <location>
        <begin position="188"/>
        <end position="339"/>
    </location>
</feature>
<reference evidence="4 5" key="1">
    <citation type="journal article" date="2014" name="BMC Genomics">
        <title>Comparison of environmental and isolate Sulfobacillus genomes reveals diverse carbon, sulfur, nitrogen, and hydrogen metabolisms.</title>
        <authorList>
            <person name="Justice N.B."/>
            <person name="Norman A."/>
            <person name="Brown C.T."/>
            <person name="Singh A."/>
            <person name="Thomas B.C."/>
            <person name="Banfield J.F."/>
        </authorList>
    </citation>
    <scope>NUCLEOTIDE SEQUENCE [LARGE SCALE GENOMIC DNA]</scope>
    <source>
        <strain evidence="4">AMDSBA1</strain>
    </source>
</reference>
<evidence type="ECO:0000259" key="2">
    <source>
        <dbReference type="Pfam" id="PF00534"/>
    </source>
</evidence>
<proteinExistence type="predicted"/>
<dbReference type="EMBL" id="PXYT01000068">
    <property type="protein sequence ID" value="PSR24752.1"/>
    <property type="molecule type" value="Genomic_DNA"/>
</dbReference>
<dbReference type="AlphaFoldDB" id="A0A2T2WR89"/>
<protein>
    <submittedName>
        <fullName evidence="4">Glycosyltransferase family 1 protein</fullName>
    </submittedName>
</protein>
<dbReference type="Pfam" id="PF00534">
    <property type="entry name" value="Glycos_transf_1"/>
    <property type="match status" value="1"/>
</dbReference>
<dbReference type="PANTHER" id="PTHR46401">
    <property type="entry name" value="GLYCOSYLTRANSFERASE WBBK-RELATED"/>
    <property type="match status" value="1"/>
</dbReference>
<gene>
    <name evidence="4" type="ORF">C7B43_18265</name>
</gene>
<evidence type="ECO:0000256" key="1">
    <source>
        <dbReference type="ARBA" id="ARBA00022679"/>
    </source>
</evidence>
<dbReference type="PANTHER" id="PTHR46401:SF2">
    <property type="entry name" value="GLYCOSYLTRANSFERASE WBBK-RELATED"/>
    <property type="match status" value="1"/>
</dbReference>
<comment type="caution">
    <text evidence="4">The sequence shown here is derived from an EMBL/GenBank/DDBJ whole genome shotgun (WGS) entry which is preliminary data.</text>
</comment>
<dbReference type="Gene3D" id="3.40.50.2000">
    <property type="entry name" value="Glycogen Phosphorylase B"/>
    <property type="match status" value="2"/>
</dbReference>
<name>A0A2T2WR89_9FIRM</name>
<accession>A0A2T2WR89</accession>
<organism evidence="4 5">
    <name type="scientific">Sulfobacillus benefaciens</name>
    <dbReference type="NCBI Taxonomy" id="453960"/>
    <lineage>
        <taxon>Bacteria</taxon>
        <taxon>Bacillati</taxon>
        <taxon>Bacillota</taxon>
        <taxon>Clostridia</taxon>
        <taxon>Eubacteriales</taxon>
        <taxon>Clostridiales Family XVII. Incertae Sedis</taxon>
        <taxon>Sulfobacillus</taxon>
    </lineage>
</organism>
<dbReference type="GO" id="GO:0016757">
    <property type="term" value="F:glycosyltransferase activity"/>
    <property type="evidence" value="ECO:0007669"/>
    <property type="project" value="InterPro"/>
</dbReference>
<dbReference type="InterPro" id="IPR001296">
    <property type="entry name" value="Glyco_trans_1"/>
</dbReference>
<feature type="domain" description="Glycosyltransferase subfamily 4-like N-terminal" evidence="3">
    <location>
        <begin position="20"/>
        <end position="175"/>
    </location>
</feature>
<evidence type="ECO:0000313" key="5">
    <source>
        <dbReference type="Proteomes" id="UP000242699"/>
    </source>
</evidence>
<dbReference type="Pfam" id="PF13439">
    <property type="entry name" value="Glyco_transf_4"/>
    <property type="match status" value="1"/>
</dbReference>
<sequence length="369" mass="41779">MKRAVIGIDARYGLQNPRRGIGEYVYQLLRHLAEIPRSYDIHLFGDQKADPDTANLFRQVFRISILPAANFFTWEQLAWARSREEVTVFHGTANIGPVRAGRPLVLTVHDVIEWHRGKDFGSAIPFRHHVSRFYRMNTLKYLAKKSSLIFTVSEHAAWDIRETLGVASDKIMITPLAPKYQANDITWPKKPFVLVLGAMDPRKNLQVMMDTATILAARQVRFKVVGIEKDHLLALMAQSRIPDNVELSGLVDDRTLYALYQEAALFVYPSLYEGFGLPLLEAMAMGCPVITGTNSSLPEIAGDAALFVQPLDAPHLAQAIWDVINNPLRQRQLAERGQQHARLFNWEKTAGLTDEGYRRVLLTLRKRGL</sequence>
<keyword evidence="1 4" id="KW-0808">Transferase</keyword>
<dbReference type="SUPFAM" id="SSF53756">
    <property type="entry name" value="UDP-Glycosyltransferase/glycogen phosphorylase"/>
    <property type="match status" value="1"/>
</dbReference>
<dbReference type="CDD" id="cd03809">
    <property type="entry name" value="GT4_MtfB-like"/>
    <property type="match status" value="1"/>
</dbReference>
<dbReference type="Proteomes" id="UP000242699">
    <property type="component" value="Unassembled WGS sequence"/>
</dbReference>
<dbReference type="InterPro" id="IPR028098">
    <property type="entry name" value="Glyco_trans_4-like_N"/>
</dbReference>
<dbReference type="GO" id="GO:0009103">
    <property type="term" value="P:lipopolysaccharide biosynthetic process"/>
    <property type="evidence" value="ECO:0007669"/>
    <property type="project" value="TreeGrafter"/>
</dbReference>